<dbReference type="Gramene" id="PNW69588">
    <property type="protein sequence ID" value="PNW69588"/>
    <property type="gene ID" value="CHLRE_45g760847v5"/>
</dbReference>
<feature type="compositionally biased region" description="Gly residues" evidence="2">
    <location>
        <begin position="783"/>
        <end position="802"/>
    </location>
</feature>
<dbReference type="InterPro" id="IPR010285">
    <property type="entry name" value="DNA_helicase_pif1-like_DEAD"/>
</dbReference>
<feature type="compositionally biased region" description="Gly residues" evidence="2">
    <location>
        <begin position="611"/>
        <end position="624"/>
    </location>
</feature>
<evidence type="ECO:0000256" key="2">
    <source>
        <dbReference type="SAM" id="MobiDB-lite"/>
    </source>
</evidence>
<keyword evidence="1" id="KW-0547">Nucleotide-binding</keyword>
<keyword evidence="1" id="KW-0067">ATP-binding</keyword>
<feature type="compositionally biased region" description="Gly residues" evidence="2">
    <location>
        <begin position="563"/>
        <end position="576"/>
    </location>
</feature>
<feature type="region of interest" description="Disordered" evidence="2">
    <location>
        <begin position="761"/>
        <end position="810"/>
    </location>
</feature>
<feature type="region of interest" description="Disordered" evidence="2">
    <location>
        <begin position="183"/>
        <end position="690"/>
    </location>
</feature>
<evidence type="ECO:0000259" key="3">
    <source>
        <dbReference type="Pfam" id="PF05970"/>
    </source>
</evidence>
<dbReference type="Proteomes" id="UP000006906">
    <property type="component" value="Unassembled WGS sequence"/>
</dbReference>
<feature type="compositionally biased region" description="Low complexity" evidence="2">
    <location>
        <begin position="495"/>
        <end position="514"/>
    </location>
</feature>
<feature type="compositionally biased region" description="Low complexity" evidence="2">
    <location>
        <begin position="255"/>
        <end position="274"/>
    </location>
</feature>
<comment type="cofactor">
    <cofactor evidence="1">
        <name>Mg(2+)</name>
        <dbReference type="ChEBI" id="CHEBI:18420"/>
    </cofactor>
</comment>
<feature type="region of interest" description="Disordered" evidence="2">
    <location>
        <begin position="87"/>
        <end position="113"/>
    </location>
</feature>
<keyword evidence="1" id="KW-0233">DNA recombination</keyword>
<dbReference type="CDD" id="cd18809">
    <property type="entry name" value="SF1_C_RecD"/>
    <property type="match status" value="1"/>
</dbReference>
<evidence type="ECO:0000313" key="5">
    <source>
        <dbReference type="EMBL" id="PNW69588.1"/>
    </source>
</evidence>
<dbReference type="GO" id="GO:0016887">
    <property type="term" value="F:ATP hydrolysis activity"/>
    <property type="evidence" value="ECO:0007669"/>
    <property type="project" value="RHEA"/>
</dbReference>
<feature type="region of interest" description="Disordered" evidence="2">
    <location>
        <begin position="832"/>
        <end position="864"/>
    </location>
</feature>
<gene>
    <name evidence="5" type="ORF">CHLRE_45g760847v5</name>
</gene>
<dbReference type="InterPro" id="IPR027417">
    <property type="entry name" value="P-loop_NTPase"/>
</dbReference>
<feature type="domain" description="DUF6570" evidence="4">
    <location>
        <begin position="1"/>
        <end position="142"/>
    </location>
</feature>
<feature type="compositionally biased region" description="Gly residues" evidence="2">
    <location>
        <begin position="371"/>
        <end position="384"/>
    </location>
</feature>
<proteinExistence type="inferred from homology"/>
<dbReference type="InParanoid" id="A0A2K3CMT2"/>
<feature type="compositionally biased region" description="Low complexity" evidence="2">
    <location>
        <begin position="591"/>
        <end position="610"/>
    </location>
</feature>
<dbReference type="GeneID" id="66057387"/>
<keyword evidence="1" id="KW-0378">Hydrolase</keyword>
<evidence type="ECO:0000256" key="1">
    <source>
        <dbReference type="RuleBase" id="RU363044"/>
    </source>
</evidence>
<feature type="compositionally biased region" description="Gly residues" evidence="2">
    <location>
        <begin position="515"/>
        <end position="528"/>
    </location>
</feature>
<feature type="compositionally biased region" description="Gly residues" evidence="2">
    <location>
        <begin position="275"/>
        <end position="288"/>
    </location>
</feature>
<feature type="compositionally biased region" description="Low complexity" evidence="2">
    <location>
        <begin position="447"/>
        <end position="466"/>
    </location>
</feature>
<dbReference type="GO" id="GO:0000723">
    <property type="term" value="P:telomere maintenance"/>
    <property type="evidence" value="ECO:0007669"/>
    <property type="project" value="InterPro"/>
</dbReference>
<feature type="compositionally biased region" description="Low complexity" evidence="2">
    <location>
        <begin position="543"/>
        <end position="562"/>
    </location>
</feature>
<dbReference type="PANTHER" id="PTHR47642:SF5">
    <property type="entry name" value="ATP-DEPENDENT DNA HELICASE"/>
    <property type="match status" value="1"/>
</dbReference>
<organism evidence="5 6">
    <name type="scientific">Chlamydomonas reinhardtii</name>
    <name type="common">Chlamydomonas smithii</name>
    <dbReference type="NCBI Taxonomy" id="3055"/>
    <lineage>
        <taxon>Eukaryota</taxon>
        <taxon>Viridiplantae</taxon>
        <taxon>Chlorophyta</taxon>
        <taxon>core chlorophytes</taxon>
        <taxon>Chlorophyceae</taxon>
        <taxon>CS clade</taxon>
        <taxon>Chlamydomonadales</taxon>
        <taxon>Chlamydomonadaceae</taxon>
        <taxon>Chlamydomonas</taxon>
    </lineage>
</organism>
<name>A0A2K3CMT2_CHLRE</name>
<dbReference type="PaxDb" id="3055-EDO97868"/>
<dbReference type="OrthoDB" id="508102at2759"/>
<dbReference type="RefSeq" id="XP_042914017.1">
    <property type="nucleotide sequence ID" value="XM_043073056.1"/>
</dbReference>
<feature type="compositionally biased region" description="Gly residues" evidence="2">
    <location>
        <begin position="996"/>
        <end position="1013"/>
    </location>
</feature>
<comment type="catalytic activity">
    <reaction evidence="1">
        <text>ATP + H2O = ADP + phosphate + H(+)</text>
        <dbReference type="Rhea" id="RHEA:13065"/>
        <dbReference type="ChEBI" id="CHEBI:15377"/>
        <dbReference type="ChEBI" id="CHEBI:15378"/>
        <dbReference type="ChEBI" id="CHEBI:30616"/>
        <dbReference type="ChEBI" id="CHEBI:43474"/>
        <dbReference type="ChEBI" id="CHEBI:456216"/>
        <dbReference type="EC" id="5.6.2.3"/>
    </reaction>
</comment>
<dbReference type="KEGG" id="cre:CHLRE_45g760847v5"/>
<feature type="compositionally biased region" description="Low complexity" evidence="2">
    <location>
        <begin position="351"/>
        <end position="370"/>
    </location>
</feature>
<dbReference type="SUPFAM" id="SSF52540">
    <property type="entry name" value="P-loop containing nucleoside triphosphate hydrolases"/>
    <property type="match status" value="2"/>
</dbReference>
<feature type="compositionally biased region" description="Low complexity" evidence="2">
    <location>
        <begin position="639"/>
        <end position="662"/>
    </location>
</feature>
<sequence length="1654" mass="158884">MPKTCVVNSLSLQELPPVLRDLRDGEWRLLSLAFACVQLLVLPTGAQTGARGIAVTVRAETAQMVQQLPRNVDDAGIVIMRTGAALPNGRQPNVQETAQGGSGRPPNAPERRPPVTFRCRIAFVMAALRWLKLNNPLYAAVEDRLPGAVGGGNDRGDGGGAYGAPDEVDLPMVDVEVPGVAAEAAGGAGGGDGAAAAAREGGGGGEPADTAMPDAAPAAGAAAEAAGGAGGGDGGAGGDAGAAAAAREGGGGGEPADTAMPDAAPAAGAAAEAAGGAGGGDGGAGGDAGAAAAAREGGGGGEPADTAMPDAAPAAGAAAEAAGGAGGGDGGAGGDAGAAAAAREGSGGGEPADTAMPDAAPAAGAAAEAAGGAGGGDGGAGGDAGAAAAAREGGGGGEPADTAMPDAAPAAGAAAEAAGGAGGGDGGAGGDAGAAAAAREGGGGGEPADTAMPDAAPAAGAAAEAAGGAGGGDGGAGGDAGAAAAAREGGGGGEPADTAMPDAAPAAGAAAEAAGGAGGGDGGAGGDAGAAAAAREGGGGGEPADTAMPDAAPAAGAAAEAAGGAGGGDGGAGGDAGAAAAAREGGGGGEPADTAMPDAAPAAGAAAEAAGGAGGGGGGAGGDAGAAAAAREGGGGGEPADTAMPDAAPAAADTPAVATEAAAGREPDASEGHAGGRVSGGSGGAGSDAAAAGSYDAAAAYMREVGGAPTAVGAGGWRRQLLKAVAERALADAEAAGRGPNAIVFVSHPTLGEFAVRRLSPHRGDHDEDDQRPESGSTAAVDGVGGNGEPGGADVEPGGGSGKPADTDLTDALPVAGAATAAVAAAAAAAEGNAGESGGGSRTGGDPDAAGAGSGDGGLAGTAAAPLAPAIPRDAADQLPDHGDKHFWAQLFLHKPWRSEAALTAGFGSALDAFRVAMRNPAFVSAVRPGPAADALEAEVERLRALDEEAGGLVLDQVHADPDAGAAEAQDDTTGLYDPELLPAHVRAAVDQEADAGGGGAGGGGGNDGGGGEGEGEGNEMEGDGGGDAAGAAAAAAGRDVPVLTAGARMTREEYDAGRRALSPEQRAVFTAVFQHVHATAEVARTGQDAPRQLLEFVTGGGGTGKSFLIKLVTEMLRRTHPDGEPVVLTAPTGVAAFNIRGSTIHRALGLPVENCRESGARRVHWEPLSANRLQELRQIWACVRYLIVDEISMVSAATLWHIHRRLVDTPEHWPFGGINLIVLGDFYQLPPVKATFVFDGEGRGTCADARDGAAMFRELFHMFELTQNQRQAGDPLWAAVLNVLRLGVRTGSRQDLRAWELACAIVKERMLASVSSNGKALDADFQNAPRLLSLTLEVDEYNAARLQELTSTPGVVCHVIAAQDQLVPEPGQPAGEIQAGDVPTSADMCGGLGACVRLAVGARVMLRRNVHTLDGLVNGAQGTVTGVEFSRGAVSAVLVQFDDPDVGRLERARAAAARGQPEPASAPVAIARATSRFYNTRRTRELSRQQFPLALCWALTIHKTQGLSLHKAVINLGRSVFDAGQAYVALSRVRSLAGVALSQYVSTSLEKVSPQVSAEYERLRAKSARFRQEQAVADADAEAAVAPIAAAITAADEARVADAAVPADSDIADGAAAGGGGQDLATATVPAAAAVAVVAALGASICSTTAAWG</sequence>
<reference evidence="5 6" key="1">
    <citation type="journal article" date="2007" name="Science">
        <title>The Chlamydomonas genome reveals the evolution of key animal and plant functions.</title>
        <authorList>
            <person name="Merchant S.S."/>
            <person name="Prochnik S.E."/>
            <person name="Vallon O."/>
            <person name="Harris E.H."/>
            <person name="Karpowicz S.J."/>
            <person name="Witman G.B."/>
            <person name="Terry A."/>
            <person name="Salamov A."/>
            <person name="Fritz-Laylin L.K."/>
            <person name="Marechal-Drouard L."/>
            <person name="Marshall W.F."/>
            <person name="Qu L.H."/>
            <person name="Nelson D.R."/>
            <person name="Sanderfoot A.A."/>
            <person name="Spalding M.H."/>
            <person name="Kapitonov V.V."/>
            <person name="Ren Q."/>
            <person name="Ferris P."/>
            <person name="Lindquist E."/>
            <person name="Shapiro H."/>
            <person name="Lucas S.M."/>
            <person name="Grimwood J."/>
            <person name="Schmutz J."/>
            <person name="Cardol P."/>
            <person name="Cerutti H."/>
            <person name="Chanfreau G."/>
            <person name="Chen C.L."/>
            <person name="Cognat V."/>
            <person name="Croft M.T."/>
            <person name="Dent R."/>
            <person name="Dutcher S."/>
            <person name="Fernandez E."/>
            <person name="Fukuzawa H."/>
            <person name="Gonzalez-Ballester D."/>
            <person name="Gonzalez-Halphen D."/>
            <person name="Hallmann A."/>
            <person name="Hanikenne M."/>
            <person name="Hippler M."/>
            <person name="Inwood W."/>
            <person name="Jabbari K."/>
            <person name="Kalanon M."/>
            <person name="Kuras R."/>
            <person name="Lefebvre P.A."/>
            <person name="Lemaire S.D."/>
            <person name="Lobanov A.V."/>
            <person name="Lohr M."/>
            <person name="Manuell A."/>
            <person name="Meier I."/>
            <person name="Mets L."/>
            <person name="Mittag M."/>
            <person name="Mittelmeier T."/>
            <person name="Moroney J.V."/>
            <person name="Moseley J."/>
            <person name="Napoli C."/>
            <person name="Nedelcu A.M."/>
            <person name="Niyogi K."/>
            <person name="Novoselov S.V."/>
            <person name="Paulsen I.T."/>
            <person name="Pazour G."/>
            <person name="Purton S."/>
            <person name="Ral J.P."/>
            <person name="Riano-Pachon D.M."/>
            <person name="Riekhof W."/>
            <person name="Rymarquis L."/>
            <person name="Schroda M."/>
            <person name="Stern D."/>
            <person name="Umen J."/>
            <person name="Willows R."/>
            <person name="Wilson N."/>
            <person name="Zimmer S.L."/>
            <person name="Allmer J."/>
            <person name="Balk J."/>
            <person name="Bisova K."/>
            <person name="Chen C.J."/>
            <person name="Elias M."/>
            <person name="Gendler K."/>
            <person name="Hauser C."/>
            <person name="Lamb M.R."/>
            <person name="Ledford H."/>
            <person name="Long J.C."/>
            <person name="Minagawa J."/>
            <person name="Page M.D."/>
            <person name="Pan J."/>
            <person name="Pootakham W."/>
            <person name="Roje S."/>
            <person name="Rose A."/>
            <person name="Stahlberg E."/>
            <person name="Terauchi A.M."/>
            <person name="Yang P."/>
            <person name="Ball S."/>
            <person name="Bowler C."/>
            <person name="Dieckmann C.L."/>
            <person name="Gladyshev V.N."/>
            <person name="Green P."/>
            <person name="Jorgensen R."/>
            <person name="Mayfield S."/>
            <person name="Mueller-Roeber B."/>
            <person name="Rajamani S."/>
            <person name="Sayre R.T."/>
            <person name="Brokstein P."/>
            <person name="Dubchak I."/>
            <person name="Goodstein D."/>
            <person name="Hornick L."/>
            <person name="Huang Y.W."/>
            <person name="Jhaveri J."/>
            <person name="Luo Y."/>
            <person name="Martinez D."/>
            <person name="Ngau W.C."/>
            <person name="Otillar B."/>
            <person name="Poliakov A."/>
            <person name="Porter A."/>
            <person name="Szajkowski L."/>
            <person name="Werner G."/>
            <person name="Zhou K."/>
            <person name="Grigoriev I.V."/>
            <person name="Rokhsar D.S."/>
            <person name="Grossman A.R."/>
        </authorList>
    </citation>
    <scope>NUCLEOTIDE SEQUENCE [LARGE SCALE GENOMIC DNA]</scope>
    <source>
        <strain evidence="6">CC-503</strain>
    </source>
</reference>
<protein>
    <recommendedName>
        <fullName evidence="1">ATP-dependent DNA helicase</fullName>
        <ecNumber evidence="1">5.6.2.3</ecNumber>
    </recommendedName>
</protein>
<feature type="domain" description="DNA helicase Pif1-like DEAD-box helicase" evidence="3">
    <location>
        <begin position="1062"/>
        <end position="1274"/>
    </location>
</feature>
<evidence type="ECO:0000259" key="4">
    <source>
        <dbReference type="Pfam" id="PF20209"/>
    </source>
</evidence>
<feature type="compositionally biased region" description="Gly residues" evidence="2">
    <location>
        <begin position="419"/>
        <end position="432"/>
    </location>
</feature>
<dbReference type="GO" id="GO:0043139">
    <property type="term" value="F:5'-3' DNA helicase activity"/>
    <property type="evidence" value="ECO:0007669"/>
    <property type="project" value="UniProtKB-EC"/>
</dbReference>
<keyword evidence="1" id="KW-0227">DNA damage</keyword>
<feature type="region of interest" description="Disordered" evidence="2">
    <location>
        <begin position="994"/>
        <end position="1034"/>
    </location>
</feature>
<feature type="compositionally biased region" description="Gly residues" evidence="2">
    <location>
        <begin position="227"/>
        <end position="240"/>
    </location>
</feature>
<feature type="compositionally biased region" description="Polar residues" evidence="2">
    <location>
        <begin position="90"/>
        <end position="99"/>
    </location>
</feature>
<keyword evidence="6" id="KW-1185">Reference proteome</keyword>
<dbReference type="STRING" id="3055.A0A2K3CMT2"/>
<dbReference type="GO" id="GO:0005524">
    <property type="term" value="F:ATP binding"/>
    <property type="evidence" value="ECO:0007669"/>
    <property type="project" value="UniProtKB-KW"/>
</dbReference>
<accession>A0A2K3CMT2</accession>
<comment type="similarity">
    <text evidence="1">Belongs to the helicase family.</text>
</comment>
<feature type="compositionally biased region" description="Low complexity" evidence="2">
    <location>
        <begin position="303"/>
        <end position="322"/>
    </location>
</feature>
<feature type="compositionally biased region" description="Gly residues" evidence="2">
    <location>
        <begin position="673"/>
        <end position="686"/>
    </location>
</feature>
<feature type="compositionally biased region" description="Acidic residues" evidence="2">
    <location>
        <begin position="1014"/>
        <end position="1025"/>
    </location>
</feature>
<dbReference type="GO" id="GO:0006281">
    <property type="term" value="P:DNA repair"/>
    <property type="evidence" value="ECO:0007669"/>
    <property type="project" value="UniProtKB-KW"/>
</dbReference>
<dbReference type="GO" id="GO:0006310">
    <property type="term" value="P:DNA recombination"/>
    <property type="evidence" value="ECO:0007669"/>
    <property type="project" value="UniProtKB-KW"/>
</dbReference>
<dbReference type="EC" id="5.6.2.3" evidence="1"/>
<feature type="compositionally biased region" description="Gly residues" evidence="2">
    <location>
        <begin position="467"/>
        <end position="480"/>
    </location>
</feature>
<keyword evidence="1" id="KW-0234">DNA repair</keyword>
<evidence type="ECO:0000313" key="6">
    <source>
        <dbReference type="Proteomes" id="UP000006906"/>
    </source>
</evidence>
<feature type="compositionally biased region" description="Low complexity" evidence="2">
    <location>
        <begin position="207"/>
        <end position="226"/>
    </location>
</feature>
<feature type="compositionally biased region" description="Low complexity" evidence="2">
    <location>
        <begin position="399"/>
        <end position="418"/>
    </location>
</feature>
<dbReference type="EMBL" id="KZ454972">
    <property type="protein sequence ID" value="PNW69588.1"/>
    <property type="molecule type" value="Genomic_DNA"/>
</dbReference>
<dbReference type="Gene3D" id="3.40.50.300">
    <property type="entry name" value="P-loop containing nucleotide triphosphate hydrolases"/>
    <property type="match status" value="1"/>
</dbReference>
<dbReference type="Pfam" id="PF05970">
    <property type="entry name" value="PIF1"/>
    <property type="match status" value="1"/>
</dbReference>
<dbReference type="Pfam" id="PF20209">
    <property type="entry name" value="DUF6570"/>
    <property type="match status" value="1"/>
</dbReference>
<feature type="compositionally biased region" description="Gly residues" evidence="2">
    <location>
        <begin position="323"/>
        <end position="336"/>
    </location>
</feature>
<dbReference type="PANTHER" id="PTHR47642">
    <property type="entry name" value="ATP-DEPENDENT DNA HELICASE"/>
    <property type="match status" value="1"/>
</dbReference>
<dbReference type="InterPro" id="IPR051055">
    <property type="entry name" value="PIF1_helicase"/>
</dbReference>
<keyword evidence="1" id="KW-0347">Helicase</keyword>
<dbReference type="InterPro" id="IPR046700">
    <property type="entry name" value="DUF6570"/>
</dbReference>